<protein>
    <submittedName>
        <fullName evidence="1">CRISPR type IV/AFERR-associated protein</fullName>
    </submittedName>
</protein>
<accession>A0A8S5MWR9</accession>
<evidence type="ECO:0000313" key="1">
    <source>
        <dbReference type="EMBL" id="DAD86785.1"/>
    </source>
</evidence>
<organism evidence="1">
    <name type="scientific">Siphoviridae sp. ct91l7</name>
    <dbReference type="NCBI Taxonomy" id="2826173"/>
    <lineage>
        <taxon>Viruses</taxon>
        <taxon>Duplodnaviria</taxon>
        <taxon>Heunggongvirae</taxon>
        <taxon>Uroviricota</taxon>
        <taxon>Caudoviricetes</taxon>
    </lineage>
</organism>
<dbReference type="EMBL" id="BK015008">
    <property type="protein sequence ID" value="DAD86785.1"/>
    <property type="molecule type" value="Genomic_DNA"/>
</dbReference>
<sequence>MRTSIKYRLLSPVSHIGETASTGSYFQTVLTTQGRLPVITGNSTRGQIRDSAALHLLNTLGIKVDKEIFNVLFSGGNLSGTMRDDVERAKQIRNYYPAVSLLGGGMGTMIMAGKLLVSFGYPVCTESEQFTGIDSAQSWHDMIEEIEFTRTDDTKNDIKAGRIVDINDDSGAGTASTQMRYSVQYIAAGTEIVQNLITLDGTTPLEIGALYAAICEWFKVPRLGGMAAKGFGLFDAVVGDRDIVLSGGRITLKPQIADLIDAYETFVREEGGEHLSLLAAPKGGKKGGKKANNAD</sequence>
<reference evidence="1" key="1">
    <citation type="journal article" date="2021" name="Proc. Natl. Acad. Sci. U.S.A.">
        <title>A Catalog of Tens of Thousands of Viruses from Human Metagenomes Reveals Hidden Associations with Chronic Diseases.</title>
        <authorList>
            <person name="Tisza M.J."/>
            <person name="Buck C.B."/>
        </authorList>
    </citation>
    <scope>NUCLEOTIDE SEQUENCE</scope>
    <source>
        <strain evidence="1">Ct91l7</strain>
    </source>
</reference>
<proteinExistence type="predicted"/>
<name>A0A8S5MWR9_9CAUD</name>